<evidence type="ECO:0000313" key="2">
    <source>
        <dbReference type="EMBL" id="TKA76792.1"/>
    </source>
</evidence>
<accession>A0A4U0XI33</accession>
<evidence type="ECO:0000313" key="3">
    <source>
        <dbReference type="Proteomes" id="UP000309340"/>
    </source>
</evidence>
<feature type="non-terminal residue" evidence="2">
    <location>
        <position position="1"/>
    </location>
</feature>
<dbReference type="STRING" id="329884.A0A4U0XI33"/>
<feature type="region of interest" description="Disordered" evidence="1">
    <location>
        <begin position="467"/>
        <end position="510"/>
    </location>
</feature>
<protein>
    <submittedName>
        <fullName evidence="2">Uncharacterized protein</fullName>
    </submittedName>
</protein>
<evidence type="ECO:0000256" key="1">
    <source>
        <dbReference type="SAM" id="MobiDB-lite"/>
    </source>
</evidence>
<sequence>EILWIKRANNFRLVLGLRLGNAFDVETKKQVLESLATGIRDAKAATSVESTASDTTGLHLVTLSLAYCERDAKQQRRCMHKLGVDVPFYDVKPPACVQSCALEVVHLAMNVTLPPKYKRPKFSDDVQSLAYARCSPCTIPVELSNLPSAAEKLVEEDNVHLCDPDSDSDFDDILFECYSTAGGAGDCDHLHLATTSTVDPTPACLASTAAHLKRSRCPTDLEPVNETQIEANAILELVDAAIRLAISERSKRLGKTIRVRGGKRLKRLRDVAPTIWSPGYLPSIADRAIFLPTISHALRTVASKTSHNKGLRRKVAKLCPPNLDDPQTSLSAHLWRMLQEGEYASKPARRLKPLFTGTKTAMEDDTDGLATLAPSQGGDEQFVEYEDEFSDFEEGRLNENDMYDDELLDSMLGEEYDGDGVDDDSWTPPDVEADMFDELLDSAVPSFGAGSLDVPRYSPLACQDGWNGRDDEDLLAPRNEPGVEGLCSDWQGSDDLEAEKRLNPHEMLAV</sequence>
<dbReference type="Proteomes" id="UP000309340">
    <property type="component" value="Unassembled WGS sequence"/>
</dbReference>
<dbReference type="AlphaFoldDB" id="A0A4U0XI33"/>
<proteinExistence type="predicted"/>
<name>A0A4U0XI33_9PEZI</name>
<keyword evidence="3" id="KW-1185">Reference proteome</keyword>
<comment type="caution">
    <text evidence="2">The sequence shown here is derived from an EMBL/GenBank/DDBJ whole genome shotgun (WGS) entry which is preliminary data.</text>
</comment>
<gene>
    <name evidence="2" type="ORF">B0A55_05836</name>
</gene>
<dbReference type="EMBL" id="NAJQ01000153">
    <property type="protein sequence ID" value="TKA76792.1"/>
    <property type="molecule type" value="Genomic_DNA"/>
</dbReference>
<reference evidence="2 3" key="1">
    <citation type="submission" date="2017-03" db="EMBL/GenBank/DDBJ databases">
        <title>Genomes of endolithic fungi from Antarctica.</title>
        <authorList>
            <person name="Coleine C."/>
            <person name="Masonjones S."/>
            <person name="Stajich J.E."/>
        </authorList>
    </citation>
    <scope>NUCLEOTIDE SEQUENCE [LARGE SCALE GENOMIC DNA]</scope>
    <source>
        <strain evidence="2 3">CCFEE 5184</strain>
    </source>
</reference>
<dbReference type="OrthoDB" id="4187154at2759"/>
<organism evidence="2 3">
    <name type="scientific">Friedmanniomyces simplex</name>
    <dbReference type="NCBI Taxonomy" id="329884"/>
    <lineage>
        <taxon>Eukaryota</taxon>
        <taxon>Fungi</taxon>
        <taxon>Dikarya</taxon>
        <taxon>Ascomycota</taxon>
        <taxon>Pezizomycotina</taxon>
        <taxon>Dothideomycetes</taxon>
        <taxon>Dothideomycetidae</taxon>
        <taxon>Mycosphaerellales</taxon>
        <taxon>Teratosphaeriaceae</taxon>
        <taxon>Friedmanniomyces</taxon>
    </lineage>
</organism>